<dbReference type="NCBIfam" id="TIGR03760">
    <property type="entry name" value="ICE_TraI_Pfluor"/>
    <property type="match status" value="1"/>
</dbReference>
<dbReference type="Gene3D" id="1.10.3210.40">
    <property type="match status" value="1"/>
</dbReference>
<accession>A0A379ZYC2</accession>
<name>A0A379ZYC2_9GAMM</name>
<gene>
    <name evidence="4" type="ORF">NCTC11544_03228</name>
</gene>
<evidence type="ECO:0000259" key="2">
    <source>
        <dbReference type="Pfam" id="PF07514"/>
    </source>
</evidence>
<dbReference type="InterPro" id="IPR011093">
    <property type="entry name" value="TraI_2_C"/>
</dbReference>
<feature type="domain" description="Putative conjugal transfer nickase/helicase TraI C-terminal" evidence="3">
    <location>
        <begin position="449"/>
        <end position="563"/>
    </location>
</feature>
<protein>
    <submittedName>
        <fullName evidence="4">Integrating conjugative element relaxase, PFGI-1 class</fullName>
    </submittedName>
</protein>
<evidence type="ECO:0000313" key="5">
    <source>
        <dbReference type="Proteomes" id="UP000255529"/>
    </source>
</evidence>
<feature type="region of interest" description="Disordered" evidence="1">
    <location>
        <begin position="408"/>
        <end position="434"/>
    </location>
</feature>
<dbReference type="RefSeq" id="WP_115183832.1">
    <property type="nucleotide sequence ID" value="NZ_CAMKUF010000003.1"/>
</dbReference>
<dbReference type="AlphaFoldDB" id="A0A379ZYC2"/>
<dbReference type="SUPFAM" id="SSF46785">
    <property type="entry name" value="Winged helix' DNA-binding domain"/>
    <property type="match status" value="1"/>
</dbReference>
<proteinExistence type="predicted"/>
<dbReference type="EMBL" id="UGYN01000002">
    <property type="protein sequence ID" value="SUI70868.1"/>
    <property type="molecule type" value="Genomic_DNA"/>
</dbReference>
<dbReference type="Gene3D" id="2.40.10.200">
    <property type="entry name" value="STY4665 C-terminal domain-like"/>
    <property type="match status" value="1"/>
</dbReference>
<feature type="domain" description="Uncharacterised" evidence="2">
    <location>
        <begin position="31"/>
        <end position="242"/>
    </location>
</feature>
<dbReference type="InterPro" id="IPR022391">
    <property type="entry name" value="ICE_relaxase_PFGI-1"/>
</dbReference>
<evidence type="ECO:0000313" key="4">
    <source>
        <dbReference type="EMBL" id="SUI70868.1"/>
    </source>
</evidence>
<dbReference type="Pfam" id="PF07515">
    <property type="entry name" value="TraI_2_C"/>
    <property type="match status" value="1"/>
</dbReference>
<dbReference type="Pfam" id="PF07514">
    <property type="entry name" value="TraI_2"/>
    <property type="match status" value="1"/>
</dbReference>
<evidence type="ECO:0000259" key="3">
    <source>
        <dbReference type="Pfam" id="PF07515"/>
    </source>
</evidence>
<organism evidence="4 5">
    <name type="scientific">Serratia quinivorans</name>
    <dbReference type="NCBI Taxonomy" id="137545"/>
    <lineage>
        <taxon>Bacteria</taxon>
        <taxon>Pseudomonadati</taxon>
        <taxon>Pseudomonadota</taxon>
        <taxon>Gammaproteobacteria</taxon>
        <taxon>Enterobacterales</taxon>
        <taxon>Yersiniaceae</taxon>
        <taxon>Serratia</taxon>
    </lineage>
</organism>
<sequence length="566" mass="61752">MLKAIKELLVGTRDMPAKPAAGILASRSPAGYYMPASAEQLLSTAPRKQCLQQLWENCSLPKDLYEHFYLQPLKQLMTLIQVLPAAPQGEYAREGGLVDVTLQTTTYAVRLAKGHMLPPGAAPEEQSAQNVQWNVVVFYAALWHYLPLLNQLQGEFQSGRAWLPGLTVPGEPYRFRFRTAPSAPTLATSQSAMIAARLLPAEVINWLSTLPAATHALMTVASRQPSTLPVIDDIIQEAARLARGDSLSVASSSASLSDTLTVPLPSVAPTTEIITSSVPTIDLQSAVSSTNPPLVDEPLPAETLNQPEENAASATEVLLSSALDAPVNDKPLAEMVVVPETVVGIEEDMQALLSLMAVEVSAPACQVIQEEGDAPQKESPIPENNQGPVHDMTTVIEDSRDLPDIIEPDLSENTDSSVISVSEHSSRKPQPEEINTEDNLIAENNIRGAFLQWLSLGVRKGNISINTMDSRAHIVSGFVFLCVPDIFHLYIKENDLERTDRNSIQKAFEKMGRHRIRKGQRFFIGHLYQQPEGTGAYRRINGYLIKANSLYGGTRVPEDSPLLVIP</sequence>
<dbReference type="InterPro" id="IPR036388">
    <property type="entry name" value="WH-like_DNA-bd_sf"/>
</dbReference>
<dbReference type="Proteomes" id="UP000255529">
    <property type="component" value="Unassembled WGS sequence"/>
</dbReference>
<dbReference type="Gene3D" id="1.10.10.10">
    <property type="entry name" value="Winged helix-like DNA-binding domain superfamily/Winged helix DNA-binding domain"/>
    <property type="match status" value="1"/>
</dbReference>
<dbReference type="InterPro" id="IPR036390">
    <property type="entry name" value="WH_DNA-bd_sf"/>
</dbReference>
<evidence type="ECO:0000256" key="1">
    <source>
        <dbReference type="SAM" id="MobiDB-lite"/>
    </source>
</evidence>
<dbReference type="InterPro" id="IPR011119">
    <property type="entry name" value="Unchr_helicase_relaxase_TraI"/>
</dbReference>
<reference evidence="4 5" key="1">
    <citation type="submission" date="2018-06" db="EMBL/GenBank/DDBJ databases">
        <authorList>
            <consortium name="Pathogen Informatics"/>
            <person name="Doyle S."/>
        </authorList>
    </citation>
    <scope>NUCLEOTIDE SEQUENCE [LARGE SCALE GENOMIC DNA]</scope>
    <source>
        <strain evidence="4 5">NCTC11544</strain>
    </source>
</reference>